<dbReference type="VEuPathDB" id="FungiDB:DD237_004585"/>
<organism evidence="1 2">
    <name type="scientific">Peronospora effusa</name>
    <dbReference type="NCBI Taxonomy" id="542832"/>
    <lineage>
        <taxon>Eukaryota</taxon>
        <taxon>Sar</taxon>
        <taxon>Stramenopiles</taxon>
        <taxon>Oomycota</taxon>
        <taxon>Peronosporomycetes</taxon>
        <taxon>Peronosporales</taxon>
        <taxon>Peronosporaceae</taxon>
        <taxon>Peronospora</taxon>
    </lineage>
</organism>
<evidence type="ECO:0000313" key="2">
    <source>
        <dbReference type="Proteomes" id="UP000286097"/>
    </source>
</evidence>
<sequence length="333" mass="38225">MDGLNFGEGFMNAAEESESMILNSAPLEGESVITYVRPDTLKRHADIVESGVRSAKKRKSVVTQFLSKAAEAESLNTYTKDGEKPNISFDDVMSHFKKEDKAMLLTEANEDMLNIPLNPDDVFKLYGLNFAGDALFIQQQLPYWVKYVDAFNAQPGKKAESLFVRLREFYRIEDLVVAVTRVPKDKIALRVEAQIGEYWLQKRSTPGDVFTALRLDTDINPYRFHFWMKYFTHYNSEGPETSKVSMYLELKKHLDSSSLRTLLTRVRKSDVTQSLEKDLENSLLESWSKEKIPVEDVIQASKLMEEKEKQSVYGSAVQKATVEYIFYIPKKHV</sequence>
<evidence type="ECO:0008006" key="3">
    <source>
        <dbReference type="Google" id="ProtNLM"/>
    </source>
</evidence>
<accession>A0A425CGP4</accession>
<comment type="caution">
    <text evidence="1">The sequence shown here is derived from an EMBL/GenBank/DDBJ whole genome shotgun (WGS) entry which is preliminary data.</text>
</comment>
<proteinExistence type="predicted"/>
<gene>
    <name evidence="1" type="ORF">DD237_004585</name>
</gene>
<protein>
    <recommendedName>
        <fullName evidence="3">RXLR phytopathogen effector protein WY-domain domain-containing protein</fullName>
    </recommendedName>
</protein>
<dbReference type="EMBL" id="QKXF01000128">
    <property type="protein sequence ID" value="RQM16137.1"/>
    <property type="molecule type" value="Genomic_DNA"/>
</dbReference>
<reference evidence="1 2" key="1">
    <citation type="submission" date="2018-06" db="EMBL/GenBank/DDBJ databases">
        <title>Comparative genomics of downy mildews reveals potential adaptations to biotrophy.</title>
        <authorList>
            <person name="Fletcher K."/>
            <person name="Klosterman S.J."/>
            <person name="Derevnina L."/>
            <person name="Martin F."/>
            <person name="Koike S."/>
            <person name="Reyes Chin-Wo S."/>
            <person name="Mou B."/>
            <person name="Michelmore R."/>
        </authorList>
    </citation>
    <scope>NUCLEOTIDE SEQUENCE [LARGE SCALE GENOMIC DNA]</scope>
    <source>
        <strain evidence="1 2">R13</strain>
    </source>
</reference>
<dbReference type="AlphaFoldDB" id="A0A425CGP4"/>
<dbReference type="Proteomes" id="UP000286097">
    <property type="component" value="Unassembled WGS sequence"/>
</dbReference>
<name>A0A425CGP4_9STRA</name>
<evidence type="ECO:0000313" key="1">
    <source>
        <dbReference type="EMBL" id="RQM16137.1"/>
    </source>
</evidence>